<dbReference type="GO" id="GO:0009252">
    <property type="term" value="P:peptidoglycan biosynthetic process"/>
    <property type="evidence" value="ECO:0007669"/>
    <property type="project" value="UniProtKB-KW"/>
</dbReference>
<dbReference type="GO" id="GO:0008360">
    <property type="term" value="P:regulation of cell shape"/>
    <property type="evidence" value="ECO:0007669"/>
    <property type="project" value="UniProtKB-KW"/>
</dbReference>
<dbReference type="GO" id="GO:0006508">
    <property type="term" value="P:proteolysis"/>
    <property type="evidence" value="ECO:0007669"/>
    <property type="project" value="InterPro"/>
</dbReference>
<evidence type="ECO:0000256" key="1">
    <source>
        <dbReference type="ARBA" id="ARBA00007164"/>
    </source>
</evidence>
<dbReference type="Gene3D" id="3.40.710.10">
    <property type="entry name" value="DD-peptidase/beta-lactamase superfamily"/>
    <property type="match status" value="1"/>
</dbReference>
<dbReference type="RefSeq" id="WP_170219696.1">
    <property type="nucleotide sequence ID" value="NZ_BAAAUY010000001.1"/>
</dbReference>
<evidence type="ECO:0000259" key="10">
    <source>
        <dbReference type="Pfam" id="PF00768"/>
    </source>
</evidence>
<evidence type="ECO:0000256" key="5">
    <source>
        <dbReference type="ARBA" id="ARBA00022984"/>
    </source>
</evidence>
<reference evidence="11 12" key="1">
    <citation type="submission" date="2019-06" db="EMBL/GenBank/DDBJ databases">
        <title>Sequencing the genomes of 1000 actinobacteria strains.</title>
        <authorList>
            <person name="Klenk H.-P."/>
        </authorList>
    </citation>
    <scope>NUCLEOTIDE SEQUENCE [LARGE SCALE GENOMIC DNA]</scope>
    <source>
        <strain evidence="11 12">DSM 8803</strain>
    </source>
</reference>
<evidence type="ECO:0000256" key="7">
    <source>
        <dbReference type="PIRSR" id="PIRSR618044-1"/>
    </source>
</evidence>
<evidence type="ECO:0000256" key="3">
    <source>
        <dbReference type="ARBA" id="ARBA00022801"/>
    </source>
</evidence>
<dbReference type="Pfam" id="PF00768">
    <property type="entry name" value="Peptidase_S11"/>
    <property type="match status" value="1"/>
</dbReference>
<dbReference type="InterPro" id="IPR001967">
    <property type="entry name" value="Peptidase_S11_N"/>
</dbReference>
<evidence type="ECO:0000256" key="8">
    <source>
        <dbReference type="PIRSR" id="PIRSR618044-2"/>
    </source>
</evidence>
<evidence type="ECO:0000313" key="11">
    <source>
        <dbReference type="EMBL" id="TQL43912.1"/>
    </source>
</evidence>
<dbReference type="GO" id="GO:0071555">
    <property type="term" value="P:cell wall organization"/>
    <property type="evidence" value="ECO:0007669"/>
    <property type="project" value="UniProtKB-KW"/>
</dbReference>
<keyword evidence="11" id="KW-0121">Carboxypeptidase</keyword>
<organism evidence="11 12">
    <name type="scientific">Leucobacter komagatae</name>
    <dbReference type="NCBI Taxonomy" id="55969"/>
    <lineage>
        <taxon>Bacteria</taxon>
        <taxon>Bacillati</taxon>
        <taxon>Actinomycetota</taxon>
        <taxon>Actinomycetes</taxon>
        <taxon>Micrococcales</taxon>
        <taxon>Microbacteriaceae</taxon>
        <taxon>Leucobacter</taxon>
    </lineage>
</organism>
<evidence type="ECO:0000256" key="4">
    <source>
        <dbReference type="ARBA" id="ARBA00022960"/>
    </source>
</evidence>
<sequence>MRTADPTVRSRRGRGVRVVAWALPAALLLGAGGYVWAAANAPLPEPTLTQAAAAEPITARADAPQAVVDERELPTAIGWLHTDDVWSNDGGVYPLASISKLITVLVCQEREPLAPGDEGRTYTWSAADRDRQNGYIALDGVAYPIPVGTEVTLREMLTLIFLPSANDFAAAYAYSVFGDNDTFVAAVRDWAERNGLESLEMVEPTGMDEGNRASAADLVRIARMALNNPTISEFTGTQSATMPWGIGVIENTNPLLGELPGMLGVKTGRSDSAGFNFIAAQSDMAGEREVVKISVTLARPSLQARAQSGREMLAAIGELPLPVEVVRAGEQIGTLTGVDGATVNVTAASAASTTLLPGETTKRTVELRDDAATAESPGTIRVEAPTGPIEVALKRDGELPEPDLWWRITHPSELFGWGGQAG</sequence>
<feature type="active site" description="Acyl-ester intermediate" evidence="7">
    <location>
        <position position="97"/>
    </location>
</feature>
<keyword evidence="11" id="KW-0645">Protease</keyword>
<gene>
    <name evidence="11" type="ORF">FB468_1949</name>
</gene>
<keyword evidence="5" id="KW-0573">Peptidoglycan synthesis</keyword>
<keyword evidence="3" id="KW-0378">Hydrolase</keyword>
<dbReference type="GO" id="GO:0009002">
    <property type="term" value="F:serine-type D-Ala-D-Ala carboxypeptidase activity"/>
    <property type="evidence" value="ECO:0007669"/>
    <property type="project" value="InterPro"/>
</dbReference>
<dbReference type="InterPro" id="IPR012338">
    <property type="entry name" value="Beta-lactam/transpept-like"/>
</dbReference>
<feature type="binding site" evidence="8">
    <location>
        <position position="266"/>
    </location>
    <ligand>
        <name>substrate</name>
    </ligand>
</feature>
<dbReference type="SUPFAM" id="SSF56601">
    <property type="entry name" value="beta-lactamase/transpeptidase-like"/>
    <property type="match status" value="1"/>
</dbReference>
<dbReference type="PRINTS" id="PR00725">
    <property type="entry name" value="DADACBPTASE1"/>
</dbReference>
<dbReference type="AlphaFoldDB" id="A0A542Y735"/>
<feature type="active site" description="Proton acceptor" evidence="7">
    <location>
        <position position="100"/>
    </location>
</feature>
<proteinExistence type="inferred from homology"/>
<evidence type="ECO:0000256" key="6">
    <source>
        <dbReference type="ARBA" id="ARBA00023316"/>
    </source>
</evidence>
<dbReference type="InterPro" id="IPR018044">
    <property type="entry name" value="Peptidase_S11"/>
</dbReference>
<keyword evidence="6" id="KW-0961">Cell wall biogenesis/degradation</keyword>
<protein>
    <submittedName>
        <fullName evidence="11">D-alanyl-D-alanine carboxypeptidase (Penicillin-binding protein 5/6)</fullName>
    </submittedName>
</protein>
<dbReference type="EMBL" id="VFON01000001">
    <property type="protein sequence ID" value="TQL43912.1"/>
    <property type="molecule type" value="Genomic_DNA"/>
</dbReference>
<evidence type="ECO:0000313" key="12">
    <source>
        <dbReference type="Proteomes" id="UP000319094"/>
    </source>
</evidence>
<name>A0A542Y735_9MICO</name>
<dbReference type="Proteomes" id="UP000319094">
    <property type="component" value="Unassembled WGS sequence"/>
</dbReference>
<keyword evidence="4" id="KW-0133">Cell shape</keyword>
<comment type="caution">
    <text evidence="11">The sequence shown here is derived from an EMBL/GenBank/DDBJ whole genome shotgun (WGS) entry which is preliminary data.</text>
</comment>
<keyword evidence="2" id="KW-0732">Signal</keyword>
<evidence type="ECO:0000256" key="9">
    <source>
        <dbReference type="RuleBase" id="RU004016"/>
    </source>
</evidence>
<comment type="similarity">
    <text evidence="1 9">Belongs to the peptidase S11 family.</text>
</comment>
<feature type="domain" description="Peptidase S11 D-alanyl-D-alanine carboxypeptidase A N-terminal" evidence="10">
    <location>
        <begin position="92"/>
        <end position="283"/>
    </location>
</feature>
<evidence type="ECO:0000256" key="2">
    <source>
        <dbReference type="ARBA" id="ARBA00022729"/>
    </source>
</evidence>
<feature type="active site" evidence="7">
    <location>
        <position position="164"/>
    </location>
</feature>
<keyword evidence="12" id="KW-1185">Reference proteome</keyword>
<accession>A0A542Y735</accession>